<protein>
    <submittedName>
        <fullName evidence="2">YceK/YidQ family lipoprotein</fullName>
    </submittedName>
</protein>
<keyword evidence="3" id="KW-1185">Reference proteome</keyword>
<dbReference type="RefSeq" id="WP_085598623.1">
    <property type="nucleotide sequence ID" value="NZ_CP133164.1"/>
</dbReference>
<name>A0ABY9NAX6_9PSED</name>
<gene>
    <name evidence="2" type="ORF">QL104_20090</name>
</gene>
<keyword evidence="2" id="KW-0449">Lipoprotein</keyword>
<evidence type="ECO:0000313" key="2">
    <source>
        <dbReference type="EMBL" id="WMN15659.1"/>
    </source>
</evidence>
<dbReference type="Proteomes" id="UP001237292">
    <property type="component" value="Chromosome"/>
</dbReference>
<feature type="region of interest" description="Disordered" evidence="1">
    <location>
        <begin position="88"/>
        <end position="116"/>
    </location>
</feature>
<reference evidence="2 3" key="1">
    <citation type="journal article" date="2023" name="Access Microbiol">
        <title>The genome of a steinernematid-associated Pseudomonas piscis bacterium encodes the biosynthesis of insect toxins.</title>
        <authorList>
            <person name="Awori R.M."/>
            <person name="Hendre P."/>
            <person name="Amugune N.O."/>
        </authorList>
    </citation>
    <scope>NUCLEOTIDE SEQUENCE [LARGE SCALE GENOMIC DNA]</scope>
    <source>
        <strain evidence="2 3">75</strain>
    </source>
</reference>
<dbReference type="EMBL" id="CP133164">
    <property type="protein sequence ID" value="WMN15659.1"/>
    <property type="molecule type" value="Genomic_DNA"/>
</dbReference>
<evidence type="ECO:0000256" key="1">
    <source>
        <dbReference type="SAM" id="MobiDB-lite"/>
    </source>
</evidence>
<proteinExistence type="predicted"/>
<accession>A0ABY9NAX6</accession>
<sequence length="124" mass="13624">MLLNTLLLSGCGTYMARGGSLDWRDDRYYRSTRTSAQVLTGYDMDGYGRMLTGGCWVMVVCPIAIVATLPADALLDTLLLPYDAVQPERPKRNMNSSSKHPNLEDSPPLGEPFLDVGQRCVPLA</sequence>
<evidence type="ECO:0000313" key="3">
    <source>
        <dbReference type="Proteomes" id="UP001237292"/>
    </source>
</evidence>
<organism evidence="2 3">
    <name type="scientific">Pseudomonas piscis</name>
    <dbReference type="NCBI Taxonomy" id="2614538"/>
    <lineage>
        <taxon>Bacteria</taxon>
        <taxon>Pseudomonadati</taxon>
        <taxon>Pseudomonadota</taxon>
        <taxon>Gammaproteobacteria</taxon>
        <taxon>Pseudomonadales</taxon>
        <taxon>Pseudomonadaceae</taxon>
        <taxon>Pseudomonas</taxon>
    </lineage>
</organism>